<dbReference type="Proteomes" id="UP000229297">
    <property type="component" value="Unassembled WGS sequence"/>
</dbReference>
<evidence type="ECO:0000313" key="3">
    <source>
        <dbReference type="Proteomes" id="UP000229297"/>
    </source>
</evidence>
<feature type="transmembrane region" description="Helical" evidence="1">
    <location>
        <begin position="114"/>
        <end position="133"/>
    </location>
</feature>
<evidence type="ECO:0000256" key="1">
    <source>
        <dbReference type="SAM" id="Phobius"/>
    </source>
</evidence>
<name>A0A2M7JF56_9BACT</name>
<keyword evidence="1" id="KW-0812">Transmembrane</keyword>
<comment type="caution">
    <text evidence="2">The sequence shown here is derived from an EMBL/GenBank/DDBJ whole genome shotgun (WGS) entry which is preliminary data.</text>
</comment>
<proteinExistence type="predicted"/>
<feature type="transmembrane region" description="Helical" evidence="1">
    <location>
        <begin position="84"/>
        <end position="102"/>
    </location>
</feature>
<protein>
    <submittedName>
        <fullName evidence="2">Uncharacterized protein</fullName>
    </submittedName>
</protein>
<dbReference type="EMBL" id="PFIC01000001">
    <property type="protein sequence ID" value="PIX18058.1"/>
    <property type="molecule type" value="Genomic_DNA"/>
</dbReference>
<sequence>MTKKVLRWLLASVLFFVIAQIIAMVVYGVLFPNYYQGYEAFRPMTSLHFRFGLPLMGMVQAMIFSLLFVVFYKGIPWAGILKGVSFGLLMWLPSGCGIIITYCTTIEPFPVPCLVYTLISMIVGGLVMSAVYGKSLEEKARG</sequence>
<reference evidence="3" key="1">
    <citation type="submission" date="2017-09" db="EMBL/GenBank/DDBJ databases">
        <title>Depth-based differentiation of microbial function through sediment-hosted aquifers and enrichment of novel symbionts in the deep terrestrial subsurface.</title>
        <authorList>
            <person name="Probst A.J."/>
            <person name="Ladd B."/>
            <person name="Jarett J.K."/>
            <person name="Geller-Mcgrath D.E."/>
            <person name="Sieber C.M.K."/>
            <person name="Emerson J.B."/>
            <person name="Anantharaman K."/>
            <person name="Thomas B.C."/>
            <person name="Malmstrom R."/>
            <person name="Stieglmeier M."/>
            <person name="Klingl A."/>
            <person name="Woyke T."/>
            <person name="Ryan C.M."/>
            <person name="Banfield J.F."/>
        </authorList>
    </citation>
    <scope>NUCLEOTIDE SEQUENCE [LARGE SCALE GENOMIC DNA]</scope>
</reference>
<evidence type="ECO:0000313" key="2">
    <source>
        <dbReference type="EMBL" id="PIX18058.1"/>
    </source>
</evidence>
<dbReference type="AlphaFoldDB" id="A0A2M7JF56"/>
<gene>
    <name evidence="2" type="ORF">COZ71_00005</name>
</gene>
<feature type="transmembrane region" description="Helical" evidence="1">
    <location>
        <begin position="51"/>
        <end position="72"/>
    </location>
</feature>
<feature type="transmembrane region" description="Helical" evidence="1">
    <location>
        <begin position="7"/>
        <end position="31"/>
    </location>
</feature>
<accession>A0A2M7JF56</accession>
<organism evidence="2 3">
    <name type="scientific">Candidatus Desantisbacteria bacterium CG_4_8_14_3_um_filter_40_12</name>
    <dbReference type="NCBI Taxonomy" id="1974545"/>
    <lineage>
        <taxon>Bacteria</taxon>
        <taxon>Candidatus Desantisiibacteriota</taxon>
    </lineage>
</organism>
<keyword evidence="1" id="KW-0472">Membrane</keyword>
<keyword evidence="1" id="KW-1133">Transmembrane helix</keyword>